<reference evidence="2 3" key="1">
    <citation type="submission" date="2016-05" db="EMBL/GenBank/DDBJ databases">
        <title>First whole genome sequencing of Entamoeba histolytica HM1:IMSS-clone-6.</title>
        <authorList>
            <person name="Mukherjee Avik.K."/>
            <person name="Izumyama S."/>
            <person name="Nakada-Tsukui K."/>
            <person name="Nozaki T."/>
        </authorList>
    </citation>
    <scope>NUCLEOTIDE SEQUENCE [LARGE SCALE GENOMIC DNA]</scope>
    <source>
        <strain evidence="2 3">HM1:IMSS clone 6</strain>
    </source>
</reference>
<evidence type="ECO:0000313" key="3">
    <source>
        <dbReference type="Proteomes" id="UP000078387"/>
    </source>
</evidence>
<proteinExistence type="predicted"/>
<dbReference type="PANTHER" id="PTHR13743">
    <property type="entry name" value="BEIGE/BEACH-RELATED"/>
    <property type="match status" value="1"/>
</dbReference>
<dbReference type="InterPro" id="IPR050865">
    <property type="entry name" value="BEACH_Domain"/>
</dbReference>
<dbReference type="VEuPathDB" id="AmoebaDB:EHI8A_066360"/>
<name>A0A5K1USH0_ENTHI</name>
<dbReference type="VEuPathDB" id="AmoebaDB:EHI7A_062900"/>
<dbReference type="VEuPathDB" id="AmoebaDB:KM1_016050"/>
<evidence type="ECO:0000313" key="2">
    <source>
        <dbReference type="EMBL" id="GAT91567.1"/>
    </source>
</evidence>
<accession>A0A5K1USH0</accession>
<dbReference type="VEuPathDB" id="AmoebaDB:KM1_122340"/>
<dbReference type="SUPFAM" id="SSF49899">
    <property type="entry name" value="Concanavalin A-like lectins/glucanases"/>
    <property type="match status" value="1"/>
</dbReference>
<dbReference type="VEuPathDB" id="AmoebaDB:EHI_153130"/>
<feature type="domain" description="BEACH" evidence="1">
    <location>
        <begin position="1155"/>
        <end position="1190"/>
    </location>
</feature>
<dbReference type="Gene3D" id="2.60.120.200">
    <property type="match status" value="1"/>
</dbReference>
<protein>
    <recommendedName>
        <fullName evidence="1">BEACH domain-containing protein</fullName>
    </recommendedName>
</protein>
<dbReference type="VEuPathDB" id="AmoebaDB:EHI5A_033690"/>
<dbReference type="OMA" id="NSICCKM"/>
<sequence length="1679" mass="190955">MEDKSILKQYIPILTGIPYDENIALDSIIYSLRDDIASLFTLKYISVTFFSTLKHLLTLNNMMKFDYLAIRNLIITLRQIKPLDTEGLAANPLFVSGVDILTSIIKYHTSQQVIQDLINFYNEIPPIHSSSLLDCLITKNNNSSEVYYSLNGVASFISTVIKIDSIPQECYTIYTQIRFHDIHPLATPCLFSFNANNYYFSLSIDGTTHFLELEINVVTSSDVSSVTPSITHIRNTYKTELKVLPDKWNEISLVHSHDSNSMKVILNGESSSNFGVPYFSSKQKQAIISIGGLDSKTYSYFNGDISSLAWYFNQLTPNGVPSLLLSPKHYASVPSHSFIKPLKSMKNRVVSKEIKIIEYTICTPTNILVVVTRSLSDVFSTYGGISVFLPLLRSGSNTKVTTNIGKILQLFLHCKVIDKQVAITLIVETTKIAQNYLVSTSIIDDFISLCLSLISRGNSAITLIPLLLDIRLWRGIEYLFEYYIKQIILRCSSIDKGLVKRALTPEIILSILTDKICSSNENWKWKYLTHLSSYLTPTALGTVFCMLQNPHLSVSAIENSVGIIFYLLKRYGNLSSTLNEYIDVFITLAQTSKTTSLLVCKMLSLLQPTSDQLNQICNVLKKYTFDYEVYSSLMQCVSTLVTVPFNSFSSAQIETIQNPYFLYILFTLLTTTHCIENKIIDDLILFSSEVLHSIPSNLVIELLKLIKSQFSGFTSIDTNNIKYNSTCKLMKFLTNVIIARGYDTLHLVISFFISQVINLNDLYIISYSFLNSIINKINDVSAVCYIELIAFMSFVNYQKEIPIVLMNEYIKAIPYNYFVTMNTLRSKKEYESLFYLQSYIFIQCLDEFTLSMILQLYPSYIPLSFCELIIQATKLNPKLLQISLNNFSSVTTSVEYQRLIEQSKSPSNSVTNSSLKQFINSIILKYKENHKLIVTEPMSIPLVNCSTSSLPIEGHYNDITTIDKIKQNEISKCYRKTMRSAALCNPFFQLSSTVFIGFITKFLYPTNPIFLTKRVTEPPIKLLSYENLYIPDKSQFGNIPYQGVDAIDCVIKKTSNSSCCKMTFNNELKEIKLWQLNTYHVIQVDDIREIFPRVNNGALCAIELIQRRGCPYFISFENERTYSIAMQKLSLFLEKFKSNVTIITPNKVNGFYLKLWVDGLLSTYEYISVLNCYSTRSLESVDMYYVFPSVEDSKITSNANESLIEHSANTCCLLYTHMPFTRILPLFQLRVEQPPTTVRDIRLITCNCVPQVYASQKIYSGMGGSEDGICYGNKPTLTKSSNLRSIQLAQSPKFGSSALEVVYKKRKELESLDIQKKLGEWLNINFGKKSLTPITNIILKRKKCIDFSYNKKSKETKISVIKENQYLTSSVIGMNIQRNLIIQTETNDIITGEGKDIRTKVVNNKSECKRIICCDKFKNRVIASYQLNADVITLTWKDHINTIKIESIISSCYLMETEYITDLEMFIITKAGSIIIYRIFLDDRNNELKVNLAFTICIGEKIKHFSACTSFGYMVCSCSSTIASYSLHDGSPIYIVPTSSKLFCCSAQGQVYGISGNVITCHDRYGEMYNIFELNHLKTNKPLKIGCLTCGYEDIIFIATNYEVIALINRITSFDVLETIQVNQYYANYSIIDLLVQPTIGTAFNPSTWNVYLQLINNETMVSTYCTLHVDCFKIVTLK</sequence>
<dbReference type="Proteomes" id="UP000078387">
    <property type="component" value="Unassembled WGS sequence"/>
</dbReference>
<dbReference type="SUPFAM" id="SSF81837">
    <property type="entry name" value="BEACH domain"/>
    <property type="match status" value="1"/>
</dbReference>
<dbReference type="Pfam" id="PF02138">
    <property type="entry name" value="Beach"/>
    <property type="match status" value="1"/>
</dbReference>
<dbReference type="PANTHER" id="PTHR13743:SF161">
    <property type="entry name" value="BEIGE_BEACH DOMAIN CONTAINING PROTEIN"/>
    <property type="match status" value="1"/>
</dbReference>
<gene>
    <name evidence="2" type="ORF">CL6EHI_153130</name>
</gene>
<organism evidence="2 3">
    <name type="scientific">Entamoeba histolytica</name>
    <dbReference type="NCBI Taxonomy" id="5759"/>
    <lineage>
        <taxon>Eukaryota</taxon>
        <taxon>Amoebozoa</taxon>
        <taxon>Evosea</taxon>
        <taxon>Archamoebae</taxon>
        <taxon>Mastigamoebida</taxon>
        <taxon>Entamoebidae</taxon>
        <taxon>Entamoeba</taxon>
    </lineage>
</organism>
<dbReference type="Gene3D" id="1.10.1540.10">
    <property type="entry name" value="BEACH domain"/>
    <property type="match status" value="1"/>
</dbReference>
<dbReference type="InterPro" id="IPR013320">
    <property type="entry name" value="ConA-like_dom_sf"/>
</dbReference>
<evidence type="ECO:0000259" key="1">
    <source>
        <dbReference type="Pfam" id="PF02138"/>
    </source>
</evidence>
<comment type="caution">
    <text evidence="2">The sequence shown here is derived from an EMBL/GenBank/DDBJ whole genome shotgun (WGS) entry which is preliminary data.</text>
</comment>
<dbReference type="InterPro" id="IPR000409">
    <property type="entry name" value="BEACH_dom"/>
</dbReference>
<dbReference type="EMBL" id="BDEQ01000001">
    <property type="protein sequence ID" value="GAT91567.1"/>
    <property type="molecule type" value="Genomic_DNA"/>
</dbReference>
<dbReference type="InterPro" id="IPR036372">
    <property type="entry name" value="BEACH_dom_sf"/>
</dbReference>